<dbReference type="AlphaFoldDB" id="A0A852SVM7"/>
<feature type="region of interest" description="Disordered" evidence="1">
    <location>
        <begin position="24"/>
        <end position="49"/>
    </location>
</feature>
<name>A0A852SVM7_9MICO</name>
<reference evidence="3 4" key="1">
    <citation type="submission" date="2020-07" db="EMBL/GenBank/DDBJ databases">
        <title>Sequencing the genomes of 1000 actinobacteria strains.</title>
        <authorList>
            <person name="Klenk H.-P."/>
        </authorList>
    </citation>
    <scope>NUCLEOTIDE SEQUENCE [LARGE SCALE GENOMIC DNA]</scope>
    <source>
        <strain evidence="3 4">DSM 23871</strain>
    </source>
</reference>
<protein>
    <recommendedName>
        <fullName evidence="5">DUF3558 domain-containing protein</fullName>
    </recommendedName>
</protein>
<proteinExistence type="predicted"/>
<gene>
    <name evidence="3" type="ORF">BJ963_000281</name>
</gene>
<comment type="caution">
    <text evidence="3">The sequence shown here is derived from an EMBL/GenBank/DDBJ whole genome shotgun (WGS) entry which is preliminary data.</text>
</comment>
<dbReference type="EMBL" id="JACCBJ010000001">
    <property type="protein sequence ID" value="NYD72762.1"/>
    <property type="molecule type" value="Genomic_DNA"/>
</dbReference>
<organism evidence="3 4">
    <name type="scientific">Leifsonia soli</name>
    <dbReference type="NCBI Taxonomy" id="582665"/>
    <lineage>
        <taxon>Bacteria</taxon>
        <taxon>Bacillati</taxon>
        <taxon>Actinomycetota</taxon>
        <taxon>Actinomycetes</taxon>
        <taxon>Micrococcales</taxon>
        <taxon>Microbacteriaceae</taxon>
        <taxon>Leifsonia</taxon>
    </lineage>
</organism>
<evidence type="ECO:0000256" key="1">
    <source>
        <dbReference type="SAM" id="MobiDB-lite"/>
    </source>
</evidence>
<dbReference type="Proteomes" id="UP000589620">
    <property type="component" value="Unassembled WGS sequence"/>
</dbReference>
<feature type="chain" id="PRO_5039698297" description="DUF3558 domain-containing protein" evidence="2">
    <location>
        <begin position="24"/>
        <end position="181"/>
    </location>
</feature>
<evidence type="ECO:0000313" key="4">
    <source>
        <dbReference type="Proteomes" id="UP000589620"/>
    </source>
</evidence>
<keyword evidence="4" id="KW-1185">Reference proteome</keyword>
<dbReference type="PROSITE" id="PS51257">
    <property type="entry name" value="PROKAR_LIPOPROTEIN"/>
    <property type="match status" value="1"/>
</dbReference>
<sequence length="181" mass="18229">MRARALVTVVAAAVLLVTAGCSATTSGATGSSMPPVASTATATDLPTATGAPSALPECAAMVDEATQADLTAMGLALNPSWLAETPLATNGFGHGELAAAVHPEVTCAWLSPRGPSDGGIITSIARVPAGQEKAITALAAQYTDAEQHRSAAVGSEFVVGTVWLDNRLADRYLEQVEAIAS</sequence>
<accession>A0A852SVM7</accession>
<dbReference type="RefSeq" id="WP_179454078.1">
    <property type="nucleotide sequence ID" value="NZ_BAAAPX010000001.1"/>
</dbReference>
<evidence type="ECO:0000256" key="2">
    <source>
        <dbReference type="SAM" id="SignalP"/>
    </source>
</evidence>
<evidence type="ECO:0000313" key="3">
    <source>
        <dbReference type="EMBL" id="NYD72762.1"/>
    </source>
</evidence>
<keyword evidence="2" id="KW-0732">Signal</keyword>
<evidence type="ECO:0008006" key="5">
    <source>
        <dbReference type="Google" id="ProtNLM"/>
    </source>
</evidence>
<feature type="signal peptide" evidence="2">
    <location>
        <begin position="1"/>
        <end position="23"/>
    </location>
</feature>